<feature type="transmembrane region" description="Helical" evidence="1">
    <location>
        <begin position="264"/>
        <end position="284"/>
    </location>
</feature>
<evidence type="ECO:0000313" key="3">
    <source>
        <dbReference type="EMBL" id="OGY29852.1"/>
    </source>
</evidence>
<dbReference type="Pfam" id="PF00188">
    <property type="entry name" value="CAP"/>
    <property type="match status" value="1"/>
</dbReference>
<feature type="domain" description="SCP" evidence="2">
    <location>
        <begin position="75"/>
        <end position="178"/>
    </location>
</feature>
<dbReference type="STRING" id="1802603.A3F35_02555"/>
<accession>A0A1G1WQ36</accession>
<sequence>MPTLISYSRKVEETLAKFLIPHHRNKHHPYLIRHMSIFALTGFILVLQMFFNIRAGKMQVLGFATSIFKNEIITLTNQERQNNSSSQLAENSLLDQAAASKAADMFSKNYWAHYAPDGTSPWYFFNQAGYKYIWAGENLARDFQTSEGVVQGWLNSPSHRENLLNKSYQDIGVAVLNGVLQGEETTLVVQLFGTQPTPAKAAPVAQSPPPANPKTVNDQLVLDTKKNTQSSAPAVQAQTKVSSEYATNLNLLGRLHNLTFGAKLELFLLISLVMIFIVDSIIVARKGVERGGSHSLVHALVLVILIISIIAGSSGKLI</sequence>
<dbReference type="Proteomes" id="UP000178068">
    <property type="component" value="Unassembled WGS sequence"/>
</dbReference>
<name>A0A1G1WQ36_9BACT</name>
<feature type="transmembrane region" description="Helical" evidence="1">
    <location>
        <begin position="296"/>
        <end position="315"/>
    </location>
</feature>
<dbReference type="PANTHER" id="PTHR31157:SF1">
    <property type="entry name" value="SCP DOMAIN-CONTAINING PROTEIN"/>
    <property type="match status" value="1"/>
</dbReference>
<protein>
    <recommendedName>
        <fullName evidence="2">SCP domain-containing protein</fullName>
    </recommendedName>
</protein>
<dbReference type="InterPro" id="IPR035940">
    <property type="entry name" value="CAP_sf"/>
</dbReference>
<dbReference type="SUPFAM" id="SSF55797">
    <property type="entry name" value="PR-1-like"/>
    <property type="match status" value="1"/>
</dbReference>
<keyword evidence="1" id="KW-0812">Transmembrane</keyword>
<evidence type="ECO:0000313" key="4">
    <source>
        <dbReference type="Proteomes" id="UP000178068"/>
    </source>
</evidence>
<proteinExistence type="predicted"/>
<dbReference type="AlphaFoldDB" id="A0A1G1WQ36"/>
<keyword evidence="1" id="KW-0472">Membrane</keyword>
<keyword evidence="1" id="KW-1133">Transmembrane helix</keyword>
<comment type="caution">
    <text evidence="3">The sequence shown here is derived from an EMBL/GenBank/DDBJ whole genome shotgun (WGS) entry which is preliminary data.</text>
</comment>
<dbReference type="EMBL" id="MHCZ01000019">
    <property type="protein sequence ID" value="OGY29852.1"/>
    <property type="molecule type" value="Genomic_DNA"/>
</dbReference>
<dbReference type="PANTHER" id="PTHR31157">
    <property type="entry name" value="SCP DOMAIN-CONTAINING PROTEIN"/>
    <property type="match status" value="1"/>
</dbReference>
<dbReference type="InterPro" id="IPR014044">
    <property type="entry name" value="CAP_dom"/>
</dbReference>
<evidence type="ECO:0000259" key="2">
    <source>
        <dbReference type="Pfam" id="PF00188"/>
    </source>
</evidence>
<organism evidence="3 4">
    <name type="scientific">Candidatus Woykebacteria bacterium RIFCSPHIGHO2_12_FULL_45_10</name>
    <dbReference type="NCBI Taxonomy" id="1802603"/>
    <lineage>
        <taxon>Bacteria</taxon>
        <taxon>Candidatus Woykeibacteriota</taxon>
    </lineage>
</organism>
<evidence type="ECO:0000256" key="1">
    <source>
        <dbReference type="SAM" id="Phobius"/>
    </source>
</evidence>
<feature type="transmembrane region" description="Helical" evidence="1">
    <location>
        <begin position="31"/>
        <end position="51"/>
    </location>
</feature>
<gene>
    <name evidence="3" type="ORF">A3F35_02555</name>
</gene>
<dbReference type="Gene3D" id="3.40.33.10">
    <property type="entry name" value="CAP"/>
    <property type="match status" value="1"/>
</dbReference>
<dbReference type="CDD" id="cd05379">
    <property type="entry name" value="CAP_bacterial"/>
    <property type="match status" value="1"/>
</dbReference>
<reference evidence="3 4" key="1">
    <citation type="journal article" date="2016" name="Nat. Commun.">
        <title>Thousands of microbial genomes shed light on interconnected biogeochemical processes in an aquifer system.</title>
        <authorList>
            <person name="Anantharaman K."/>
            <person name="Brown C.T."/>
            <person name="Hug L.A."/>
            <person name="Sharon I."/>
            <person name="Castelle C.J."/>
            <person name="Probst A.J."/>
            <person name="Thomas B.C."/>
            <person name="Singh A."/>
            <person name="Wilkins M.J."/>
            <person name="Karaoz U."/>
            <person name="Brodie E.L."/>
            <person name="Williams K.H."/>
            <person name="Hubbard S.S."/>
            <person name="Banfield J.F."/>
        </authorList>
    </citation>
    <scope>NUCLEOTIDE SEQUENCE [LARGE SCALE GENOMIC DNA]</scope>
</reference>